<dbReference type="InterPro" id="IPR041526">
    <property type="entry name" value="DAPG_hydrolase"/>
</dbReference>
<keyword evidence="8" id="KW-1185">Reference proteome</keyword>
<dbReference type="GO" id="GO:0016787">
    <property type="term" value="F:hydrolase activity"/>
    <property type="evidence" value="ECO:0007669"/>
    <property type="project" value="UniProtKB-KW"/>
</dbReference>
<comment type="similarity">
    <text evidence="5">Belongs to the DAPG/phloretin hydrolase family.</text>
</comment>
<evidence type="ECO:0000313" key="8">
    <source>
        <dbReference type="Proteomes" id="UP000050509"/>
    </source>
</evidence>
<dbReference type="Proteomes" id="UP000050509">
    <property type="component" value="Unassembled WGS sequence"/>
</dbReference>
<organism evidence="7 8">
    <name type="scientific">Kouleothrix aurantiaca</name>
    <dbReference type="NCBI Taxonomy" id="186479"/>
    <lineage>
        <taxon>Bacteria</taxon>
        <taxon>Bacillati</taxon>
        <taxon>Chloroflexota</taxon>
        <taxon>Chloroflexia</taxon>
        <taxon>Chloroflexales</taxon>
        <taxon>Roseiflexineae</taxon>
        <taxon>Roseiflexaceae</taxon>
        <taxon>Kouleothrix</taxon>
    </lineage>
</organism>
<accession>A0A0P9CYS8</accession>
<evidence type="ECO:0000313" key="7">
    <source>
        <dbReference type="EMBL" id="KPV48238.1"/>
    </source>
</evidence>
<dbReference type="GO" id="GO:0046872">
    <property type="term" value="F:metal ion binding"/>
    <property type="evidence" value="ECO:0007669"/>
    <property type="project" value="UniProtKB-KW"/>
</dbReference>
<dbReference type="Pfam" id="PF18089">
    <property type="entry name" value="DAPG_hydrolase"/>
    <property type="match status" value="1"/>
</dbReference>
<dbReference type="EMBL" id="LJCR01002820">
    <property type="protein sequence ID" value="KPV48238.1"/>
    <property type="molecule type" value="Genomic_DNA"/>
</dbReference>
<dbReference type="AlphaFoldDB" id="A0A0P9CYS8"/>
<evidence type="ECO:0000256" key="2">
    <source>
        <dbReference type="ARBA" id="ARBA00022723"/>
    </source>
</evidence>
<protein>
    <recommendedName>
        <fullName evidence="6">DAPG hydrolase PhiG domain-containing protein</fullName>
    </recommendedName>
</protein>
<comment type="caution">
    <text evidence="7">The sequence shown here is derived from an EMBL/GenBank/DDBJ whole genome shotgun (WGS) entry which is preliminary data.</text>
</comment>
<feature type="domain" description="DAPG hydrolase PhiG" evidence="6">
    <location>
        <begin position="29"/>
        <end position="226"/>
    </location>
</feature>
<evidence type="ECO:0000256" key="4">
    <source>
        <dbReference type="ARBA" id="ARBA00022833"/>
    </source>
</evidence>
<evidence type="ECO:0000259" key="6">
    <source>
        <dbReference type="Pfam" id="PF18089"/>
    </source>
</evidence>
<evidence type="ECO:0000256" key="3">
    <source>
        <dbReference type="ARBA" id="ARBA00022801"/>
    </source>
</evidence>
<keyword evidence="4" id="KW-0862">Zinc</keyword>
<gene>
    <name evidence="7" type="ORF">SE17_39155</name>
</gene>
<name>A0A0P9CYS8_9CHLR</name>
<comment type="cofactor">
    <cofactor evidence="1">
        <name>Zn(2+)</name>
        <dbReference type="ChEBI" id="CHEBI:29105"/>
    </cofactor>
</comment>
<evidence type="ECO:0000256" key="5">
    <source>
        <dbReference type="ARBA" id="ARBA00023459"/>
    </source>
</evidence>
<evidence type="ECO:0000256" key="1">
    <source>
        <dbReference type="ARBA" id="ARBA00001947"/>
    </source>
</evidence>
<reference evidence="7 8" key="1">
    <citation type="submission" date="2015-09" db="EMBL/GenBank/DDBJ databases">
        <title>Draft genome sequence of Kouleothrix aurantiaca JCM 19913.</title>
        <authorList>
            <person name="Hemp J."/>
        </authorList>
    </citation>
    <scope>NUCLEOTIDE SEQUENCE [LARGE SCALE GENOMIC DNA]</scope>
    <source>
        <strain evidence="7 8">COM-B</strain>
    </source>
</reference>
<sequence>MNTTHWTPPPPLACPWQFKPLSSAKTRMQRLPDGRLEMMIKHDLLRGVTREMLAWWFCHIDGTMEYMGQIVPRYRVWHPRDHIFYRDVTTAADGTGSAGTRRHIVEAFDRKRRYLVNIIDRVVKLDETGILLSTEQAGLSLGAFQSPLIPLGVEVSTLQHDFIAAPLGTRYESRMIVGRDSLFGEVLLNRRLLPWLVFPEDMGAAWLRHNVEEVGHFERFLPTFYERWQAGKERAEVVFGSTPPE</sequence>
<keyword evidence="3" id="KW-0378">Hydrolase</keyword>
<proteinExistence type="inferred from homology"/>
<keyword evidence="2" id="KW-0479">Metal-binding</keyword>